<reference evidence="2 3" key="1">
    <citation type="submission" date="2017-11" db="EMBL/GenBank/DDBJ databases">
        <title>Molecular characterization of Burkholderia pseudomallei and closely related isolates from Vietnam.</title>
        <authorList>
            <person name="Ustinov D.V."/>
            <person name="Antonov A.S."/>
            <person name="Avdusheva E.F."/>
            <person name="Shpak I.M."/>
            <person name="Zakharova I.B."/>
            <person name="Thi L.A."/>
            <person name="Teteryatnikova N."/>
            <person name="Lopasteyskaya Y.A."/>
            <person name="Kuzyutina J.A."/>
            <person name="Ngo T.N."/>
            <person name="Victorov D.V."/>
        </authorList>
    </citation>
    <scope>NUCLEOTIDE SEQUENCE [LARGE SCALE GENOMIC DNA]</scope>
    <source>
        <strain evidence="2 3">V1512</strain>
    </source>
</reference>
<protein>
    <submittedName>
        <fullName evidence="2">Uncharacterized protein</fullName>
    </submittedName>
</protein>
<sequence length="68" mass="7672">MRALRGADAKAEWNPKHEGAPRALPATRGRIANKARKRFVPATQARSRSPRAARSGARRTNMPQRRRQ</sequence>
<comment type="caution">
    <text evidence="2">The sequence shown here is derived from an EMBL/GenBank/DDBJ whole genome shotgun (WGS) entry which is preliminary data.</text>
</comment>
<accession>A0AAX0TZJ8</accession>
<organism evidence="2 3">
    <name type="scientific">Burkholderia pseudomallei</name>
    <name type="common">Pseudomonas pseudomallei</name>
    <dbReference type="NCBI Taxonomy" id="28450"/>
    <lineage>
        <taxon>Bacteria</taxon>
        <taxon>Pseudomonadati</taxon>
        <taxon>Pseudomonadota</taxon>
        <taxon>Betaproteobacteria</taxon>
        <taxon>Burkholderiales</taxon>
        <taxon>Burkholderiaceae</taxon>
        <taxon>Burkholderia</taxon>
        <taxon>pseudomallei group</taxon>
    </lineage>
</organism>
<feature type="region of interest" description="Disordered" evidence="1">
    <location>
        <begin position="1"/>
        <end position="68"/>
    </location>
</feature>
<feature type="compositionally biased region" description="Low complexity" evidence="1">
    <location>
        <begin position="45"/>
        <end position="59"/>
    </location>
</feature>
<evidence type="ECO:0000313" key="2">
    <source>
        <dbReference type="EMBL" id="PJO61551.1"/>
    </source>
</evidence>
<dbReference type="AlphaFoldDB" id="A0AAX0TZJ8"/>
<dbReference type="EMBL" id="PHRB01000077">
    <property type="protein sequence ID" value="PJO61551.1"/>
    <property type="molecule type" value="Genomic_DNA"/>
</dbReference>
<name>A0AAX0TZJ8_BURPE</name>
<proteinExistence type="predicted"/>
<feature type="compositionally biased region" description="Basic and acidic residues" evidence="1">
    <location>
        <begin position="1"/>
        <end position="20"/>
    </location>
</feature>
<evidence type="ECO:0000313" key="3">
    <source>
        <dbReference type="Proteomes" id="UP000231878"/>
    </source>
</evidence>
<dbReference type="Proteomes" id="UP000231878">
    <property type="component" value="Unassembled WGS sequence"/>
</dbReference>
<evidence type="ECO:0000256" key="1">
    <source>
        <dbReference type="SAM" id="MobiDB-lite"/>
    </source>
</evidence>
<gene>
    <name evidence="2" type="ORF">CWD88_35900</name>
</gene>